<feature type="repeat" description="TPR" evidence="1">
    <location>
        <begin position="62"/>
        <end position="95"/>
    </location>
</feature>
<evidence type="ECO:0000256" key="1">
    <source>
        <dbReference type="PROSITE-ProRule" id="PRU00339"/>
    </source>
</evidence>
<keyword evidence="4" id="KW-1185">Reference proteome</keyword>
<dbReference type="InterPro" id="IPR019734">
    <property type="entry name" value="TPR_rpt"/>
</dbReference>
<sequence>MKALAALALLAALAQAAPAHAVAAAPSGDLPDLAAEKALVYAGEYEQAIARLQARARAVQHAEIYNLLGYSQRQLRRYDEAARSYQEALFFDGAYRPALQYQGELFIATGDIAGARRNLGYLRILCGPPGCEEIDKLAAALEQAGHPP</sequence>
<dbReference type="Gene3D" id="1.25.40.10">
    <property type="entry name" value="Tetratricopeptide repeat domain"/>
    <property type="match status" value="1"/>
</dbReference>
<dbReference type="InterPro" id="IPR011990">
    <property type="entry name" value="TPR-like_helical_dom_sf"/>
</dbReference>
<dbReference type="PROSITE" id="PS50005">
    <property type="entry name" value="TPR"/>
    <property type="match status" value="1"/>
</dbReference>
<dbReference type="EMBL" id="BMYK01000004">
    <property type="protein sequence ID" value="GHC78610.1"/>
    <property type="molecule type" value="Genomic_DNA"/>
</dbReference>
<proteinExistence type="predicted"/>
<feature type="signal peptide" evidence="2">
    <location>
        <begin position="1"/>
        <end position="21"/>
    </location>
</feature>
<evidence type="ECO:0008006" key="5">
    <source>
        <dbReference type="Google" id="ProtNLM"/>
    </source>
</evidence>
<keyword evidence="2" id="KW-0732">Signal</keyword>
<name>A0ABQ3G0N8_9BURK</name>
<evidence type="ECO:0000256" key="2">
    <source>
        <dbReference type="SAM" id="SignalP"/>
    </source>
</evidence>
<dbReference type="Proteomes" id="UP000626210">
    <property type="component" value="Unassembled WGS sequence"/>
</dbReference>
<keyword evidence="1" id="KW-0802">TPR repeat</keyword>
<evidence type="ECO:0000313" key="3">
    <source>
        <dbReference type="EMBL" id="GHC78610.1"/>
    </source>
</evidence>
<dbReference type="SUPFAM" id="SSF48452">
    <property type="entry name" value="TPR-like"/>
    <property type="match status" value="1"/>
</dbReference>
<reference evidence="4" key="1">
    <citation type="journal article" date="2019" name="Int. J. Syst. Evol. Microbiol.">
        <title>The Global Catalogue of Microorganisms (GCM) 10K type strain sequencing project: providing services to taxonomists for standard genome sequencing and annotation.</title>
        <authorList>
            <consortium name="The Broad Institute Genomics Platform"/>
            <consortium name="The Broad Institute Genome Sequencing Center for Infectious Disease"/>
            <person name="Wu L."/>
            <person name="Ma J."/>
        </authorList>
    </citation>
    <scope>NUCLEOTIDE SEQUENCE [LARGE SCALE GENOMIC DNA]</scope>
    <source>
        <strain evidence="4">KCTC 23314</strain>
    </source>
</reference>
<evidence type="ECO:0000313" key="4">
    <source>
        <dbReference type="Proteomes" id="UP000626210"/>
    </source>
</evidence>
<gene>
    <name evidence="3" type="ORF">GCM10007320_19190</name>
</gene>
<comment type="caution">
    <text evidence="3">The sequence shown here is derived from an EMBL/GenBank/DDBJ whole genome shotgun (WGS) entry which is preliminary data.</text>
</comment>
<dbReference type="SMART" id="SM00028">
    <property type="entry name" value="TPR"/>
    <property type="match status" value="1"/>
</dbReference>
<protein>
    <recommendedName>
        <fullName evidence="5">Tetratricopeptide repeat protein</fullName>
    </recommendedName>
</protein>
<feature type="chain" id="PRO_5046772425" description="Tetratricopeptide repeat protein" evidence="2">
    <location>
        <begin position="22"/>
        <end position="148"/>
    </location>
</feature>
<organism evidence="3 4">
    <name type="scientific">Pseudorhodoferax aquiterrae</name>
    <dbReference type="NCBI Taxonomy" id="747304"/>
    <lineage>
        <taxon>Bacteria</taxon>
        <taxon>Pseudomonadati</taxon>
        <taxon>Pseudomonadota</taxon>
        <taxon>Betaproteobacteria</taxon>
        <taxon>Burkholderiales</taxon>
        <taxon>Comamonadaceae</taxon>
    </lineage>
</organism>
<dbReference type="RefSeq" id="WP_189686711.1">
    <property type="nucleotide sequence ID" value="NZ_BMYK01000004.1"/>
</dbReference>
<accession>A0ABQ3G0N8</accession>